<evidence type="ECO:0000313" key="2">
    <source>
        <dbReference type="EMBL" id="MEY8043454.1"/>
    </source>
</evidence>
<name>A0ABV4CRX0_9PSEU</name>
<gene>
    <name evidence="2" type="ORF">AB8O55_28945</name>
</gene>
<dbReference type="RefSeq" id="WP_345364324.1">
    <property type="nucleotide sequence ID" value="NZ_BAABII010000011.1"/>
</dbReference>
<sequence length="172" mass="17706">MSSFFRSARATMVGIAVLGAAACAGPTAGDDRTQPEEAPALAGFDPCTFFAPEELSSFGVGPEAEEFTPVSFEPGCKWNGEDMDLTFQKNEDESVQSYATSNWDSYTEAPLAGRTAAIAVPAGGTDQGVCEAVVDTGGGVVLYGITAAFGSSVDACGEVEAIAERTASRLPE</sequence>
<dbReference type="Pfam" id="PF12079">
    <property type="entry name" value="DUF3558"/>
    <property type="match status" value="1"/>
</dbReference>
<evidence type="ECO:0000313" key="3">
    <source>
        <dbReference type="Proteomes" id="UP001564626"/>
    </source>
</evidence>
<feature type="chain" id="PRO_5047301656" evidence="1">
    <location>
        <begin position="25"/>
        <end position="172"/>
    </location>
</feature>
<comment type="caution">
    <text evidence="2">The sequence shown here is derived from an EMBL/GenBank/DDBJ whole genome shotgun (WGS) entry which is preliminary data.</text>
</comment>
<dbReference type="InterPro" id="IPR024520">
    <property type="entry name" value="DUF3558"/>
</dbReference>
<evidence type="ECO:0000256" key="1">
    <source>
        <dbReference type="SAM" id="SignalP"/>
    </source>
</evidence>
<organism evidence="2 3">
    <name type="scientific">Saccharopolyspora cebuensis</name>
    <dbReference type="NCBI Taxonomy" id="418759"/>
    <lineage>
        <taxon>Bacteria</taxon>
        <taxon>Bacillati</taxon>
        <taxon>Actinomycetota</taxon>
        <taxon>Actinomycetes</taxon>
        <taxon>Pseudonocardiales</taxon>
        <taxon>Pseudonocardiaceae</taxon>
        <taxon>Saccharopolyspora</taxon>
    </lineage>
</organism>
<accession>A0ABV4CRX0</accession>
<dbReference type="PROSITE" id="PS51257">
    <property type="entry name" value="PROKAR_LIPOPROTEIN"/>
    <property type="match status" value="1"/>
</dbReference>
<protein>
    <submittedName>
        <fullName evidence="2">DUF3558 family protein</fullName>
    </submittedName>
</protein>
<reference evidence="2 3" key="1">
    <citation type="submission" date="2024-08" db="EMBL/GenBank/DDBJ databases">
        <title>Genome mining of Saccharopolyspora cebuensis PGLac3 from Nigerian medicinal plant.</title>
        <authorList>
            <person name="Ezeobiora C.E."/>
            <person name="Igbokwe N.H."/>
            <person name="Amin D.H."/>
            <person name="Mendie U.E."/>
        </authorList>
    </citation>
    <scope>NUCLEOTIDE SEQUENCE [LARGE SCALE GENOMIC DNA]</scope>
    <source>
        <strain evidence="2 3">PGLac3</strain>
    </source>
</reference>
<dbReference type="Proteomes" id="UP001564626">
    <property type="component" value="Unassembled WGS sequence"/>
</dbReference>
<feature type="signal peptide" evidence="1">
    <location>
        <begin position="1"/>
        <end position="24"/>
    </location>
</feature>
<proteinExistence type="predicted"/>
<keyword evidence="1" id="KW-0732">Signal</keyword>
<keyword evidence="3" id="KW-1185">Reference proteome</keyword>
<dbReference type="EMBL" id="JBGEHV010000097">
    <property type="protein sequence ID" value="MEY8043454.1"/>
    <property type="molecule type" value="Genomic_DNA"/>
</dbReference>